<evidence type="ECO:0000256" key="2">
    <source>
        <dbReference type="ARBA" id="ARBA00023180"/>
    </source>
</evidence>
<dbReference type="PANTHER" id="PTHR22835:SF532">
    <property type="entry name" value="SERINE-RICH ADHESIN FOR PLATELETS-LIKE ISOFORM X1"/>
    <property type="match status" value="1"/>
</dbReference>
<feature type="signal peptide" evidence="3">
    <location>
        <begin position="1"/>
        <end position="19"/>
    </location>
</feature>
<evidence type="ECO:0000256" key="3">
    <source>
        <dbReference type="SAM" id="SignalP"/>
    </source>
</evidence>
<keyword evidence="5" id="KW-1185">Reference proteome</keyword>
<feature type="chain" id="PRO_5025597437" description="GDSL esterase/lipase" evidence="3">
    <location>
        <begin position="20"/>
        <end position="205"/>
    </location>
</feature>
<dbReference type="InterPro" id="IPR001087">
    <property type="entry name" value="GDSL"/>
</dbReference>
<name>A0A6A3BUL6_HIBSY</name>
<evidence type="ECO:0000256" key="1">
    <source>
        <dbReference type="ARBA" id="ARBA00008668"/>
    </source>
</evidence>
<dbReference type="Pfam" id="PF00657">
    <property type="entry name" value="Lipase_GDSL"/>
    <property type="match status" value="1"/>
</dbReference>
<dbReference type="Proteomes" id="UP000436088">
    <property type="component" value="Unassembled WGS sequence"/>
</dbReference>
<protein>
    <recommendedName>
        <fullName evidence="6">GDSL esterase/lipase</fullName>
    </recommendedName>
</protein>
<accession>A0A6A3BUL6</accession>
<dbReference type="Gene3D" id="3.40.50.1110">
    <property type="entry name" value="SGNH hydrolase"/>
    <property type="match status" value="1"/>
</dbReference>
<keyword evidence="3" id="KW-0732">Signal</keyword>
<gene>
    <name evidence="4" type="ORF">F3Y22_tig00109937pilonHSYRG00023</name>
</gene>
<comment type="similarity">
    <text evidence="1">Belongs to the 'GDSL' lipolytic enzyme family.</text>
</comment>
<dbReference type="GO" id="GO:0016788">
    <property type="term" value="F:hydrolase activity, acting on ester bonds"/>
    <property type="evidence" value="ECO:0007669"/>
    <property type="project" value="InterPro"/>
</dbReference>
<sequence>MECLCSLFSLFCDFGLSVGTTVTLPPVLFFDRAMQTVLDSGGKFFMVEGMPPVGCCPLAKLLTPQSEKDEMGSSLSINRAVMAHNELLQKTLDDYRIKHGAEVTISYTDYFKAYKTITRNLSGFWFSDGSRACCGVGGGILNCNLHNLCGMAGTTVCGIPDNHVQWDGFHLKVAMHKEITRLFLHEGFCKPSFYDIISGQRNLRT</sequence>
<proteinExistence type="inferred from homology"/>
<evidence type="ECO:0000313" key="4">
    <source>
        <dbReference type="EMBL" id="KAE8719591.1"/>
    </source>
</evidence>
<reference evidence="4" key="1">
    <citation type="submission" date="2019-09" db="EMBL/GenBank/DDBJ databases">
        <title>Draft genome information of white flower Hibiscus syriacus.</title>
        <authorList>
            <person name="Kim Y.-M."/>
        </authorList>
    </citation>
    <scope>NUCLEOTIDE SEQUENCE [LARGE SCALE GENOMIC DNA]</scope>
    <source>
        <strain evidence="4">YM2019G1</strain>
    </source>
</reference>
<dbReference type="EMBL" id="VEPZ02000783">
    <property type="protein sequence ID" value="KAE8719591.1"/>
    <property type="molecule type" value="Genomic_DNA"/>
</dbReference>
<keyword evidence="2" id="KW-0325">Glycoprotein</keyword>
<comment type="caution">
    <text evidence="4">The sequence shown here is derived from an EMBL/GenBank/DDBJ whole genome shotgun (WGS) entry which is preliminary data.</text>
</comment>
<organism evidence="4 5">
    <name type="scientific">Hibiscus syriacus</name>
    <name type="common">Rose of Sharon</name>
    <dbReference type="NCBI Taxonomy" id="106335"/>
    <lineage>
        <taxon>Eukaryota</taxon>
        <taxon>Viridiplantae</taxon>
        <taxon>Streptophyta</taxon>
        <taxon>Embryophyta</taxon>
        <taxon>Tracheophyta</taxon>
        <taxon>Spermatophyta</taxon>
        <taxon>Magnoliopsida</taxon>
        <taxon>eudicotyledons</taxon>
        <taxon>Gunneridae</taxon>
        <taxon>Pentapetalae</taxon>
        <taxon>rosids</taxon>
        <taxon>malvids</taxon>
        <taxon>Malvales</taxon>
        <taxon>Malvaceae</taxon>
        <taxon>Malvoideae</taxon>
        <taxon>Hibiscus</taxon>
    </lineage>
</organism>
<dbReference type="OrthoDB" id="1600564at2759"/>
<dbReference type="InterPro" id="IPR036514">
    <property type="entry name" value="SGNH_hydro_sf"/>
</dbReference>
<evidence type="ECO:0000313" key="5">
    <source>
        <dbReference type="Proteomes" id="UP000436088"/>
    </source>
</evidence>
<dbReference type="PANTHER" id="PTHR22835">
    <property type="entry name" value="ZINC FINGER FYVE DOMAIN CONTAINING PROTEIN"/>
    <property type="match status" value="1"/>
</dbReference>
<evidence type="ECO:0008006" key="6">
    <source>
        <dbReference type="Google" id="ProtNLM"/>
    </source>
</evidence>
<dbReference type="AlphaFoldDB" id="A0A6A3BUL6"/>